<dbReference type="Pfam" id="PF04097">
    <property type="entry name" value="Nic96"/>
    <property type="match status" value="1"/>
</dbReference>
<keyword evidence="4" id="KW-0813">Transport</keyword>
<evidence type="ECO:0000256" key="1">
    <source>
        <dbReference type="ARBA" id="ARBA00004259"/>
    </source>
</evidence>
<keyword evidence="4" id="KW-0811">Translocation</keyword>
<dbReference type="EMBL" id="CP118375">
    <property type="protein sequence ID" value="WFD42810.1"/>
    <property type="molecule type" value="Genomic_DNA"/>
</dbReference>
<name>A0AAF0JDU7_9BASI</name>
<gene>
    <name evidence="5" type="primary">NIC96</name>
    <name evidence="5" type="ORF">MPSI1_001460</name>
</gene>
<keyword evidence="4" id="KW-0509">mRNA transport</keyword>
<comment type="subcellular location">
    <subcellularLocation>
        <location evidence="1">Nucleus envelope</location>
    </subcellularLocation>
    <subcellularLocation>
        <location evidence="4">Nucleus</location>
        <location evidence="4">Nuclear pore complex</location>
    </subcellularLocation>
</comment>
<comment type="similarity">
    <text evidence="2 4">Belongs to the nucleoporin interacting component (NIC) family.</text>
</comment>
<evidence type="ECO:0000313" key="6">
    <source>
        <dbReference type="Proteomes" id="UP001214628"/>
    </source>
</evidence>
<evidence type="ECO:0000256" key="3">
    <source>
        <dbReference type="ARBA" id="ARBA00023242"/>
    </source>
</evidence>
<dbReference type="PANTHER" id="PTHR11225:SF4">
    <property type="entry name" value="NUCLEAR PORE COMPLEX PROTEIN NUP93"/>
    <property type="match status" value="1"/>
</dbReference>
<dbReference type="PANTHER" id="PTHR11225">
    <property type="entry name" value="NUCLEAR PORE COMPLEX PROTEIN NUP93 NUCLEOPORIN NUP93 DEAD EYE PROTEIN"/>
    <property type="match status" value="1"/>
</dbReference>
<dbReference type="GO" id="GO:0017056">
    <property type="term" value="F:structural constituent of nuclear pore"/>
    <property type="evidence" value="ECO:0007669"/>
    <property type="project" value="InterPro"/>
</dbReference>
<sequence>MDNLGAAQTSAGPVLSLSEILQQSRKLTNQLGRDSDLPSIQLGIDQIESQSRKLASKSVRNGTPAADARAHYLLASGGIDAVQLTNAIQHTNIVSTFEPLQPVYDTDMEGLNRHEHEQVILSMIEESRRQTFEDFQQELNASLHSDWQMQKKRIVEELGEHQPDHPDNSNLLRSSVAPISNAKGFADDKSQTSLLHGRMTRYDTVITRLNRARSEHKPIPIVHAFMEIVESMLQDTSRKRGLLDAWMVLKFIIGNPRSQREFSATYLNLDTFRSAPGMALRQQWVSGSREYLEAQFTEYMEQVIVAQPLQAQRGGVPTVRATVAAFLRTQLRTPQNSWAAGLARDMDHQTDTPLWAHLFYLVRSGHSTEASQCAQANESTLQRIDPSFLANFKAWIDAPSRQLPRGMRDHLLAEYATRFKNVALDAQDPFHYALYRLMGRFDVSKKFPQALVSSTENWLWLQLCMTCEASNDGEVPDATLRSLTLRDLARKIEKYGPGHFDPKGTRPLHYFQLLLLVGEFERAIAFLYGNPTFQVDAVHLAIALTYNGLLRIPSAEDESQFDVLCVVNDVAYVNFAKIIQRYTRMIASSSPRDALAYISLLCLNADAPAPIGSEQVQKCHDLVRDLILDAPSSNFVEILGSVRADGAPMPGLIDEYFDLLHLQNQQEFVRRIARSAAEQCEREQRMNDAILLYNHVGDRDTVIRVLNTELGSTLMEPVNMNEFQSSLTGDSSGSLAATSSLVVLARSILASYEEQSQYRSHASTVCHALLGIKKAVSLYTNNEYSVALQILQSLNLLPLDTESRKDVVSITRKAEEFKTYDDNITKNFSEIVLMAMTLLYKLHQELKNSTTRSSSSVLYEYRAQARALMMWAGMLRFRMSNETYSQLTRLDVYIH</sequence>
<protein>
    <recommendedName>
        <fullName evidence="4">Nuclear pore protein</fullName>
    </recommendedName>
</protein>
<evidence type="ECO:0000256" key="4">
    <source>
        <dbReference type="RuleBase" id="RU364035"/>
    </source>
</evidence>
<dbReference type="AlphaFoldDB" id="A0AAF0JDU7"/>
<organism evidence="5 6">
    <name type="scientific">Malassezia psittaci</name>
    <dbReference type="NCBI Taxonomy" id="1821823"/>
    <lineage>
        <taxon>Eukaryota</taxon>
        <taxon>Fungi</taxon>
        <taxon>Dikarya</taxon>
        <taxon>Basidiomycota</taxon>
        <taxon>Ustilaginomycotina</taxon>
        <taxon>Malasseziomycetes</taxon>
        <taxon>Malasseziales</taxon>
        <taxon>Malasseziaceae</taxon>
        <taxon>Malassezia</taxon>
    </lineage>
</organism>
<keyword evidence="4" id="KW-0472">Membrane</keyword>
<keyword evidence="4" id="KW-0653">Protein transport</keyword>
<evidence type="ECO:0000313" key="5">
    <source>
        <dbReference type="EMBL" id="WFD42810.1"/>
    </source>
</evidence>
<dbReference type="GO" id="GO:0006606">
    <property type="term" value="P:protein import into nucleus"/>
    <property type="evidence" value="ECO:0007669"/>
    <property type="project" value="TreeGrafter"/>
</dbReference>
<dbReference type="InterPro" id="IPR007231">
    <property type="entry name" value="Nucleoporin_int_Nup93/Nic96"/>
</dbReference>
<reference evidence="5" key="1">
    <citation type="submission" date="2023-02" db="EMBL/GenBank/DDBJ databases">
        <title>Mating type loci evolution in Malassezia.</title>
        <authorList>
            <person name="Coelho M.A."/>
        </authorList>
    </citation>
    <scope>NUCLEOTIDE SEQUENCE</scope>
    <source>
        <strain evidence="5">CBS 14136</strain>
    </source>
</reference>
<keyword evidence="6" id="KW-1185">Reference proteome</keyword>
<dbReference type="Proteomes" id="UP001214628">
    <property type="component" value="Chromosome 1"/>
</dbReference>
<dbReference type="GO" id="GO:0016973">
    <property type="term" value="P:poly(A)+ mRNA export from nucleus"/>
    <property type="evidence" value="ECO:0007669"/>
    <property type="project" value="TreeGrafter"/>
</dbReference>
<keyword evidence="4" id="KW-0906">Nuclear pore complex</keyword>
<dbReference type="GO" id="GO:0005643">
    <property type="term" value="C:nuclear pore"/>
    <property type="evidence" value="ECO:0007669"/>
    <property type="project" value="UniProtKB-SubCell"/>
</dbReference>
<keyword evidence="3 4" id="KW-0539">Nucleus</keyword>
<proteinExistence type="inferred from homology"/>
<accession>A0AAF0JDU7</accession>
<evidence type="ECO:0000256" key="2">
    <source>
        <dbReference type="ARBA" id="ARBA00010186"/>
    </source>
</evidence>